<reference evidence="2 3" key="1">
    <citation type="submission" date="2023-05" db="EMBL/GenBank/DDBJ databases">
        <title>Streptantibioticus silvisoli sp. nov., acidotolerant actinomycetes 1 from pine litter.</title>
        <authorList>
            <person name="Swiecimska M."/>
            <person name="Golinska P."/>
            <person name="Sangal V."/>
            <person name="Wachnowicz B."/>
            <person name="Goodfellow M."/>
        </authorList>
    </citation>
    <scope>NUCLEOTIDE SEQUENCE [LARGE SCALE GENOMIC DNA]</scope>
    <source>
        <strain evidence="2 3">DSM 42109</strain>
    </source>
</reference>
<sequence length="289" mass="30886">MTLLPHWGSEQSEEVWSAYTPERGEALFQGQVALVVSASRGIGYAIAAELARQGASVALTARNEEPLRQAATSLEEATGQRVLAVPAHSRKETDRQEAVEAVMNTFGRLDMLVYTTGANPAQHTLAIDLDLECLLHMFDTNVVGALGFTQLAWQAWMKDHGGAVLMMNTVAATGGVRLSAYSATKAALRRLTEDLADQLAPDVRVNGLAPAFVRTPFMESITTLPQETVAASYPLGRFGETDDIARAAAFLLSPQSSWITGVTLPVDGGKSVAATTHDRPHPVPGQAIH</sequence>
<gene>
    <name evidence="2" type="ORF">NMN56_024870</name>
</gene>
<organism evidence="2 3">
    <name type="scientific">Streptomyces iconiensis</name>
    <dbReference type="NCBI Taxonomy" id="1384038"/>
    <lineage>
        <taxon>Bacteria</taxon>
        <taxon>Bacillati</taxon>
        <taxon>Actinomycetota</taxon>
        <taxon>Actinomycetes</taxon>
        <taxon>Kitasatosporales</taxon>
        <taxon>Streptomycetaceae</taxon>
        <taxon>Streptomyces</taxon>
    </lineage>
</organism>
<dbReference type="Proteomes" id="UP001214441">
    <property type="component" value="Unassembled WGS sequence"/>
</dbReference>
<dbReference type="InterPro" id="IPR020904">
    <property type="entry name" value="Sc_DH/Rdtase_CS"/>
</dbReference>
<dbReference type="InterPro" id="IPR002347">
    <property type="entry name" value="SDR_fam"/>
</dbReference>
<dbReference type="EMBL" id="JANCPR020000026">
    <property type="protein sequence ID" value="MDJ1135133.1"/>
    <property type="molecule type" value="Genomic_DNA"/>
</dbReference>
<keyword evidence="3" id="KW-1185">Reference proteome</keyword>
<dbReference type="PROSITE" id="PS00061">
    <property type="entry name" value="ADH_SHORT"/>
    <property type="match status" value="1"/>
</dbReference>
<dbReference type="RefSeq" id="WP_274043258.1">
    <property type="nucleotide sequence ID" value="NZ_JANCPR020000026.1"/>
</dbReference>
<evidence type="ECO:0000313" key="2">
    <source>
        <dbReference type="EMBL" id="MDJ1135133.1"/>
    </source>
</evidence>
<proteinExistence type="inferred from homology"/>
<evidence type="ECO:0000313" key="3">
    <source>
        <dbReference type="Proteomes" id="UP001214441"/>
    </source>
</evidence>
<comment type="caution">
    <text evidence="2">The sequence shown here is derived from an EMBL/GenBank/DDBJ whole genome shotgun (WGS) entry which is preliminary data.</text>
</comment>
<dbReference type="Pfam" id="PF13561">
    <property type="entry name" value="adh_short_C2"/>
    <property type="match status" value="1"/>
</dbReference>
<name>A0ABT7A3B5_9ACTN</name>
<dbReference type="InterPro" id="IPR036291">
    <property type="entry name" value="NAD(P)-bd_dom_sf"/>
</dbReference>
<dbReference type="PANTHER" id="PTHR43943:SF2">
    <property type="entry name" value="DEHYDROGENASE_REDUCTASE 4"/>
    <property type="match status" value="1"/>
</dbReference>
<dbReference type="SUPFAM" id="SSF51735">
    <property type="entry name" value="NAD(P)-binding Rossmann-fold domains"/>
    <property type="match status" value="1"/>
</dbReference>
<dbReference type="NCBIfam" id="NF005559">
    <property type="entry name" value="PRK07231.1"/>
    <property type="match status" value="1"/>
</dbReference>
<dbReference type="PANTHER" id="PTHR43943">
    <property type="entry name" value="DEHYDROGENASE/REDUCTASE (SDR FAMILY) MEMBER 4"/>
    <property type="match status" value="1"/>
</dbReference>
<dbReference type="PRINTS" id="PR00080">
    <property type="entry name" value="SDRFAMILY"/>
</dbReference>
<dbReference type="PRINTS" id="PR00081">
    <property type="entry name" value="GDHRDH"/>
</dbReference>
<dbReference type="CDD" id="cd05233">
    <property type="entry name" value="SDR_c"/>
    <property type="match status" value="1"/>
</dbReference>
<protein>
    <submittedName>
        <fullName evidence="2">SDR family oxidoreductase</fullName>
    </submittedName>
</protein>
<dbReference type="Gene3D" id="3.40.50.720">
    <property type="entry name" value="NAD(P)-binding Rossmann-like Domain"/>
    <property type="match status" value="1"/>
</dbReference>
<evidence type="ECO:0000256" key="1">
    <source>
        <dbReference type="ARBA" id="ARBA00006484"/>
    </source>
</evidence>
<accession>A0ABT7A3B5</accession>
<comment type="similarity">
    <text evidence="1">Belongs to the short-chain dehydrogenases/reductases (SDR) family.</text>
</comment>